<gene>
    <name evidence="2" type="ORF">Melaina855_1490</name>
</gene>
<protein>
    <recommendedName>
        <fullName evidence="1">UvrD-like helicase C-terminal domain-containing protein</fullName>
    </recommendedName>
</protein>
<dbReference type="CDD" id="cd18809">
    <property type="entry name" value="SF1_C_RecD"/>
    <property type="match status" value="1"/>
</dbReference>
<sequence length="1100" mass="128190">MKNIHQEIIERHIKTHTVQSDEDCSAVTMLKAFLRSNGKIAPNFAHGDKWPNIDGTFEFVPNPNISKRPKQNFSVQIKGTMNCDEKDGIVKYNLKSLGFPAYIYTRVTFDPGILFVVFNPNDRGNERVFWKYMSADFVNSINYEQESTTIYFSTDEEIKNTEASINDFCNSLCNIIEHHGFLNQLDDIYYSKEDLVRIIEECNKEICEDINRLDILNDTRDNVSKRLLKRLDDLCKSILLLNLLNENEEKVNIKLAWERAILNIRTKYLAEFYKALKYLGNRIPVEGQSERLMIKYYNFLWQIRKFLKERYNLSILENLEQFPLYTDTLDQQYYELVARVFNSNIPNNLPLSNFRYYIQKKIPFFVNGERYYEITLQLAGVYATKYNRITAYTKEDISTDYSIQIGYTDEFINLWDVNLSIKIITNWSVSIDPKCLNRLAKILKISTKLSPKYGEYKSLMEVLTETGINFLELIDLQDNEYSEIITKIYNNVNTTSYKDVLDKLRNNYSFDANTQGYNTIRYLIIDLKEETINNVLPTPYNQAVLSDEINLSRRCFPFEKNPYISNLIGKKTSENSIKKLIDVAGIDKFNIALPYLLIKREIDKTGEIYFEENTITSKEETNHYNMLLDSWEQRAGYKINNKDHLVCIDSYEKTTLYILKKLIEHSQKGIKGQDAFNKNYLKNSSIHFTDPLKEQALKDIFVDSSLLLIYGAAGTGKTTLINYISNMMTNSRKLFLTKTHTALQNLKRRIDNVGVGADFVSFDSFTKRVNLPDYDIIFVDECSTIDNRKMYDFFNKIKEDTLLVLAGDIHQIESIDFGNWFFYAKNIIKKNGASVELLNTWRTQDDSLKSLWNEVRNRYSLITEKLVIDGPFSENIGVNILNKNEKDEVILCLNYDGKFGLNNMNNYFQNANPNKAVAWQEWSYKINDPILFNDSKRFTVLYNNLKGKIVNIEKTKNEISFTIDIDIILTEKQCEKEDIDFIEIVDDNTTRICIKVYKYDSNEIEEYSEIMEMNSVVPFQLAYAVSIHKAQGLEYDSVKIIIPSSNSEKITHGIFYTAITRAKKNLKIFWSPEAMNKIVNSFNVDDSKQKSLNVIKNVLS</sequence>
<proteinExistence type="predicted"/>
<accession>A0A650EJZ3</accession>
<dbReference type="Gene3D" id="3.40.50.300">
    <property type="entry name" value="P-loop containing nucleotide triphosphate hydrolases"/>
    <property type="match status" value="2"/>
</dbReference>
<reference evidence="2" key="1">
    <citation type="journal article" date="2020" name="J. ISSAAS">
        <title>Lactobacilli and other gastrointestinal microbiota of Peromyscus leucopus, reservoir host for agents of Lyme disease and other zoonoses in North America.</title>
        <authorList>
            <person name="Milovic A."/>
            <person name="Bassam K."/>
            <person name="Shao H."/>
            <person name="Chatzistamou I."/>
            <person name="Tufts D.M."/>
            <person name="Diuk-Wasser M."/>
            <person name="Barbour A.G."/>
        </authorList>
    </citation>
    <scope>NUCLEOTIDE SEQUENCE</scope>
    <source>
        <strain evidence="2">LL20</strain>
    </source>
</reference>
<evidence type="ECO:0000259" key="1">
    <source>
        <dbReference type="Pfam" id="PF13538"/>
    </source>
</evidence>
<evidence type="ECO:0000313" key="2">
    <source>
        <dbReference type="EMBL" id="QGT49762.1"/>
    </source>
</evidence>
<feature type="domain" description="UvrD-like helicase C-terminal" evidence="1">
    <location>
        <begin position="1021"/>
        <end position="1066"/>
    </location>
</feature>
<name>A0A650EJZ3_9BACT</name>
<dbReference type="EMBL" id="MN577570">
    <property type="protein sequence ID" value="QGT49762.1"/>
    <property type="molecule type" value="Genomic_DNA"/>
</dbReference>
<dbReference type="AlphaFoldDB" id="A0A650EJZ3"/>
<dbReference type="InterPro" id="IPR027417">
    <property type="entry name" value="P-loop_NTPase"/>
</dbReference>
<dbReference type="Pfam" id="PF13538">
    <property type="entry name" value="UvrD_C_2"/>
    <property type="match status" value="1"/>
</dbReference>
<dbReference type="InterPro" id="IPR027785">
    <property type="entry name" value="UvrD-like_helicase_C"/>
</dbReference>
<organism evidence="2">
    <name type="scientific">uncultured Candidatus Melainabacteria bacterium</name>
    <dbReference type="NCBI Taxonomy" id="2682970"/>
    <lineage>
        <taxon>Bacteria</taxon>
        <taxon>Bacillati</taxon>
        <taxon>Candidatus Melainabacteria</taxon>
        <taxon>environmental samples</taxon>
    </lineage>
</organism>
<dbReference type="SUPFAM" id="SSF52540">
    <property type="entry name" value="P-loop containing nucleoside triphosphate hydrolases"/>
    <property type="match status" value="2"/>
</dbReference>
<dbReference type="Pfam" id="PF13604">
    <property type="entry name" value="AAA_30"/>
    <property type="match status" value="1"/>
</dbReference>